<evidence type="ECO:0000256" key="15">
    <source>
        <dbReference type="RuleBase" id="RU361226"/>
    </source>
</evidence>
<dbReference type="Gene3D" id="3.40.50.80">
    <property type="entry name" value="Nucleotide-binding domain of ferredoxin-NADP reductase (FNR) module"/>
    <property type="match status" value="1"/>
</dbReference>
<comment type="cofactor">
    <cofactor evidence="1 14 15">
        <name>FAD</name>
        <dbReference type="ChEBI" id="CHEBI:57692"/>
    </cofactor>
</comment>
<dbReference type="PANTHER" id="PTHR19370:SF171">
    <property type="entry name" value="NADH-CYTOCHROME B5 REDUCTASE 2"/>
    <property type="match status" value="1"/>
</dbReference>
<feature type="binding site" evidence="14">
    <location>
        <position position="206"/>
    </location>
    <ligand>
        <name>FAD</name>
        <dbReference type="ChEBI" id="CHEBI:57692"/>
    </ligand>
</feature>
<evidence type="ECO:0000256" key="9">
    <source>
        <dbReference type="ARBA" id="ARBA00023002"/>
    </source>
</evidence>
<evidence type="ECO:0000256" key="13">
    <source>
        <dbReference type="ARBA" id="ARBA00047682"/>
    </source>
</evidence>
<keyword evidence="12" id="KW-0472">Membrane</keyword>
<organism evidence="17 18">
    <name type="scientific">Phanerochaete sordida</name>
    <dbReference type="NCBI Taxonomy" id="48140"/>
    <lineage>
        <taxon>Eukaryota</taxon>
        <taxon>Fungi</taxon>
        <taxon>Dikarya</taxon>
        <taxon>Basidiomycota</taxon>
        <taxon>Agaricomycotina</taxon>
        <taxon>Agaricomycetes</taxon>
        <taxon>Polyporales</taxon>
        <taxon>Phanerochaetaceae</taxon>
        <taxon>Phanerochaete</taxon>
    </lineage>
</organism>
<feature type="domain" description="FAD-binding FR-type" evidence="16">
    <location>
        <begin position="78"/>
        <end position="189"/>
    </location>
</feature>
<keyword evidence="6" id="KW-1000">Mitochondrion outer membrane</keyword>
<evidence type="ECO:0000313" key="18">
    <source>
        <dbReference type="Proteomes" id="UP000703269"/>
    </source>
</evidence>
<evidence type="ECO:0000256" key="4">
    <source>
        <dbReference type="ARBA" id="ARBA00022630"/>
    </source>
</evidence>
<dbReference type="GO" id="GO:0090524">
    <property type="term" value="F:cytochrome-b5 reductase activity, acting on NADH"/>
    <property type="evidence" value="ECO:0007669"/>
    <property type="project" value="UniProtKB-EC"/>
</dbReference>
<keyword evidence="18" id="KW-1185">Reference proteome</keyword>
<keyword evidence="8" id="KW-1133">Transmembrane helix</keyword>
<dbReference type="FunFam" id="3.40.50.80:FF:000009">
    <property type="entry name" value="NADH-cytochrome b5 reductase"/>
    <property type="match status" value="1"/>
</dbReference>
<comment type="caution">
    <text evidence="17">The sequence shown here is derived from an EMBL/GenBank/DDBJ whole genome shotgun (WGS) entry which is preliminary data.</text>
</comment>
<evidence type="ECO:0000256" key="10">
    <source>
        <dbReference type="ARBA" id="ARBA00023027"/>
    </source>
</evidence>
<feature type="binding site" evidence="14">
    <location>
        <position position="138"/>
    </location>
    <ligand>
        <name>FAD</name>
        <dbReference type="ChEBI" id="CHEBI:57692"/>
    </ligand>
</feature>
<evidence type="ECO:0000259" key="16">
    <source>
        <dbReference type="PROSITE" id="PS51384"/>
    </source>
</evidence>
<feature type="binding site" evidence="14">
    <location>
        <position position="157"/>
    </location>
    <ligand>
        <name>FAD</name>
        <dbReference type="ChEBI" id="CHEBI:57692"/>
    </ligand>
</feature>
<keyword evidence="9 15" id="KW-0560">Oxidoreductase</keyword>
<dbReference type="Proteomes" id="UP000703269">
    <property type="component" value="Unassembled WGS sequence"/>
</dbReference>
<sequence length="335" mass="36681">MSFVRASFRARTLVGNARRFNSTGSTPPPAPKSSNLPLYLGGAGVLGLGTYVYLEFSGKEQVKAKARKVQEKSPLDPDNFVDFKLKRVEPYNHNTATYVFELPDDQASLLPVASCVVVKSASDSPAPLVGKNEKPIIRPYTPTSPSELEGELHFLIKRYEAGKMSNHIHGLKPGDSLAIKGPIMKIPYETNKWEQVGMIAGGSGITPMYQILNHALADPANKTRFTLIFANVTPQDILLKEKFDELKAKHPDTFNVVYTLDKPDSSWKGVTGYVNKNLVQQHIPPASLADKVKVLVCGPPGQVEAVCGKKDGMKQGQVGGILKDLGYNEEQVFKF</sequence>
<dbReference type="PROSITE" id="PS51384">
    <property type="entry name" value="FAD_FR"/>
    <property type="match status" value="1"/>
</dbReference>
<gene>
    <name evidence="17" type="ORF">PsYK624_055760</name>
</gene>
<feature type="binding site" evidence="14">
    <location>
        <position position="164"/>
    </location>
    <ligand>
        <name>FAD</name>
        <dbReference type="ChEBI" id="CHEBI:57692"/>
    </ligand>
</feature>
<evidence type="ECO:0000256" key="6">
    <source>
        <dbReference type="ARBA" id="ARBA00022787"/>
    </source>
</evidence>
<dbReference type="PANTHER" id="PTHR19370">
    <property type="entry name" value="NADH-CYTOCHROME B5 REDUCTASE"/>
    <property type="match status" value="1"/>
</dbReference>
<evidence type="ECO:0000256" key="5">
    <source>
        <dbReference type="ARBA" id="ARBA00022692"/>
    </source>
</evidence>
<dbReference type="Pfam" id="PF00175">
    <property type="entry name" value="NAD_binding_1"/>
    <property type="match status" value="1"/>
</dbReference>
<proteinExistence type="inferred from homology"/>
<dbReference type="Gene3D" id="2.40.30.10">
    <property type="entry name" value="Translation factors"/>
    <property type="match status" value="1"/>
</dbReference>
<feature type="binding site" evidence="14">
    <location>
        <position position="140"/>
    </location>
    <ligand>
        <name>FAD</name>
        <dbReference type="ChEBI" id="CHEBI:57692"/>
    </ligand>
</feature>
<keyword evidence="10 15" id="KW-0520">NAD</keyword>
<feature type="binding site" evidence="14">
    <location>
        <position position="139"/>
    </location>
    <ligand>
        <name>FAD</name>
        <dbReference type="ChEBI" id="CHEBI:57692"/>
    </ligand>
</feature>
<evidence type="ECO:0000256" key="2">
    <source>
        <dbReference type="ARBA" id="ARBA00004572"/>
    </source>
</evidence>
<keyword evidence="5" id="KW-0812">Transmembrane</keyword>
<dbReference type="FunFam" id="2.40.30.10:FF:000069">
    <property type="entry name" value="NADH-cytochrome b5 reductase"/>
    <property type="match status" value="1"/>
</dbReference>
<dbReference type="InterPro" id="IPR017927">
    <property type="entry name" value="FAD-bd_FR_type"/>
</dbReference>
<comment type="catalytic activity">
    <reaction evidence="13 15">
        <text>2 Fe(III)-[cytochrome b5] + NADH = 2 Fe(II)-[cytochrome b5] + NAD(+) + H(+)</text>
        <dbReference type="Rhea" id="RHEA:46680"/>
        <dbReference type="Rhea" id="RHEA-COMP:10438"/>
        <dbReference type="Rhea" id="RHEA-COMP:10439"/>
        <dbReference type="ChEBI" id="CHEBI:15378"/>
        <dbReference type="ChEBI" id="CHEBI:29033"/>
        <dbReference type="ChEBI" id="CHEBI:29034"/>
        <dbReference type="ChEBI" id="CHEBI:57540"/>
        <dbReference type="ChEBI" id="CHEBI:57945"/>
        <dbReference type="EC" id="1.6.2.2"/>
    </reaction>
</comment>
<comment type="similarity">
    <text evidence="3 15">Belongs to the flavoprotein pyridine nucleotide cytochrome reductase family.</text>
</comment>
<comment type="subcellular location">
    <subcellularLocation>
        <location evidence="2">Mitochondrion outer membrane</location>
        <topology evidence="2">Single-pass membrane protein</topology>
    </subcellularLocation>
</comment>
<dbReference type="SUPFAM" id="SSF63380">
    <property type="entry name" value="Riboflavin synthase domain-like"/>
    <property type="match status" value="1"/>
</dbReference>
<dbReference type="CDD" id="cd06183">
    <property type="entry name" value="cyt_b5_reduct_like"/>
    <property type="match status" value="1"/>
</dbReference>
<accession>A0A9P3G8M9</accession>
<dbReference type="GO" id="GO:0005741">
    <property type="term" value="C:mitochondrial outer membrane"/>
    <property type="evidence" value="ECO:0007669"/>
    <property type="project" value="UniProtKB-SubCell"/>
</dbReference>
<evidence type="ECO:0000256" key="8">
    <source>
        <dbReference type="ARBA" id="ARBA00022989"/>
    </source>
</evidence>
<dbReference type="EC" id="1.6.2.2" evidence="15"/>
<dbReference type="AlphaFoldDB" id="A0A9P3G8M9"/>
<evidence type="ECO:0000256" key="11">
    <source>
        <dbReference type="ARBA" id="ARBA00023128"/>
    </source>
</evidence>
<evidence type="ECO:0000313" key="17">
    <source>
        <dbReference type="EMBL" id="GJE89475.1"/>
    </source>
</evidence>
<dbReference type="OrthoDB" id="432685at2759"/>
<dbReference type="InterPro" id="IPR001433">
    <property type="entry name" value="OxRdtase_FAD/NAD-bd"/>
</dbReference>
<dbReference type="Pfam" id="PF00970">
    <property type="entry name" value="FAD_binding_6"/>
    <property type="match status" value="1"/>
</dbReference>
<dbReference type="InterPro" id="IPR008333">
    <property type="entry name" value="Cbr1-like_FAD-bd_dom"/>
</dbReference>
<evidence type="ECO:0000256" key="7">
    <source>
        <dbReference type="ARBA" id="ARBA00022827"/>
    </source>
</evidence>
<dbReference type="InterPro" id="IPR039261">
    <property type="entry name" value="FNR_nucleotide-bd"/>
</dbReference>
<evidence type="ECO:0000256" key="3">
    <source>
        <dbReference type="ARBA" id="ARBA00006105"/>
    </source>
</evidence>
<reference evidence="17 18" key="1">
    <citation type="submission" date="2021-08" db="EMBL/GenBank/DDBJ databases">
        <title>Draft Genome Sequence of Phanerochaete sordida strain YK-624.</title>
        <authorList>
            <person name="Mori T."/>
            <person name="Dohra H."/>
            <person name="Suzuki T."/>
            <person name="Kawagishi H."/>
            <person name="Hirai H."/>
        </authorList>
    </citation>
    <scope>NUCLEOTIDE SEQUENCE [LARGE SCALE GENOMIC DNA]</scope>
    <source>
        <strain evidence="17 18">YK-624</strain>
    </source>
</reference>
<evidence type="ECO:0000256" key="12">
    <source>
        <dbReference type="ARBA" id="ARBA00023136"/>
    </source>
</evidence>
<dbReference type="EMBL" id="BPQB01000013">
    <property type="protein sequence ID" value="GJE89475.1"/>
    <property type="molecule type" value="Genomic_DNA"/>
</dbReference>
<dbReference type="PRINTS" id="PR00406">
    <property type="entry name" value="CYTB5RDTASE"/>
</dbReference>
<evidence type="ECO:0000256" key="14">
    <source>
        <dbReference type="PIRSR" id="PIRSR601834-1"/>
    </source>
</evidence>
<keyword evidence="7 14" id="KW-0274">FAD</keyword>
<dbReference type="SUPFAM" id="SSF52343">
    <property type="entry name" value="Ferredoxin reductase-like, C-terminal NADP-linked domain"/>
    <property type="match status" value="1"/>
</dbReference>
<keyword evidence="4 14" id="KW-0285">Flavoprotein</keyword>
<feature type="binding site" evidence="14">
    <location>
        <position position="165"/>
    </location>
    <ligand>
        <name>FAD</name>
        <dbReference type="ChEBI" id="CHEBI:57692"/>
    </ligand>
</feature>
<name>A0A9P3G8M9_9APHY</name>
<dbReference type="InterPro" id="IPR017938">
    <property type="entry name" value="Riboflavin_synthase-like_b-brl"/>
</dbReference>
<dbReference type="InterPro" id="IPR001709">
    <property type="entry name" value="Flavoprot_Pyr_Nucl_cyt_Rdtase"/>
</dbReference>
<keyword evidence="11" id="KW-0496">Mitochondrion</keyword>
<feature type="binding site" evidence="14">
    <location>
        <position position="163"/>
    </location>
    <ligand>
        <name>FAD</name>
        <dbReference type="ChEBI" id="CHEBI:57692"/>
    </ligand>
</feature>
<evidence type="ECO:0000256" key="1">
    <source>
        <dbReference type="ARBA" id="ARBA00001974"/>
    </source>
</evidence>
<dbReference type="PRINTS" id="PR00371">
    <property type="entry name" value="FPNCR"/>
</dbReference>
<dbReference type="InterPro" id="IPR001834">
    <property type="entry name" value="CBR-like"/>
</dbReference>
<protein>
    <recommendedName>
        <fullName evidence="15">NADH-cytochrome b5 reductase</fullName>
        <ecNumber evidence="15">1.6.2.2</ecNumber>
    </recommendedName>
</protein>
<feature type="binding site" evidence="14">
    <location>
        <position position="155"/>
    </location>
    <ligand>
        <name>FAD</name>
        <dbReference type="ChEBI" id="CHEBI:57692"/>
    </ligand>
</feature>